<dbReference type="SFLD" id="SFLDS00028">
    <property type="entry name" value="Proline_Racemase"/>
    <property type="match status" value="1"/>
</dbReference>
<evidence type="ECO:0000256" key="4">
    <source>
        <dbReference type="ARBA" id="ARBA00039135"/>
    </source>
</evidence>
<sequence length="315" mass="33956">MALSSHFTGLRAIDSHTGGEPTRLIIEGFPDLGSGSMAERKALFAQQYDDWRCAVILEPRGNDVLVGALLCQPCSPQAAAGVIFFNNAGYLGMCGHGTIGLVASLAYLGRISAGEHLIETPVGTVNATLHQDGSVTVENVPAYRYRRQVAVEVKDYGVVTGDIAWGGNWFFLVAEHPLAITTQNLEALTAFCWAVRQALELAGVYGEDGGVIDHIELFAADPQADSRNFVLCPGKAYDRSPCGTGTSAKLACLAADGKLPPDEVWRQASVIGSEFSGYYRRNGDRVIPFIRGQAYICADSRLLLDERDPFAWGIR</sequence>
<dbReference type="PANTHER" id="PTHR33442:SF1">
    <property type="entry name" value="TRANS-3-HYDROXY-L-PROLINE DEHYDRATASE"/>
    <property type="match status" value="1"/>
</dbReference>
<keyword evidence="2" id="KW-0413">Isomerase</keyword>
<dbReference type="Pfam" id="PF05544">
    <property type="entry name" value="Pro_racemase"/>
    <property type="match status" value="1"/>
</dbReference>
<comment type="similarity">
    <text evidence="1">Belongs to the proline racemase family.</text>
</comment>
<evidence type="ECO:0000256" key="5">
    <source>
        <dbReference type="ARBA" id="ARBA00067395"/>
    </source>
</evidence>
<dbReference type="FunFam" id="3.10.310.10:FF:000012">
    <property type="entry name" value="4-hydroxyproline 2-epimerase"/>
    <property type="match status" value="1"/>
</dbReference>
<evidence type="ECO:0000256" key="3">
    <source>
        <dbReference type="ARBA" id="ARBA00035826"/>
    </source>
</evidence>
<dbReference type="PANTHER" id="PTHR33442">
    <property type="entry name" value="TRANS-3-HYDROXY-L-PROLINE DEHYDRATASE"/>
    <property type="match status" value="1"/>
</dbReference>
<organism evidence="6 7">
    <name type="scientific">Serratia plymuthica</name>
    <dbReference type="NCBI Taxonomy" id="82996"/>
    <lineage>
        <taxon>Bacteria</taxon>
        <taxon>Pseudomonadati</taxon>
        <taxon>Pseudomonadota</taxon>
        <taxon>Gammaproteobacteria</taxon>
        <taxon>Enterobacterales</taxon>
        <taxon>Yersiniaceae</taxon>
        <taxon>Serratia</taxon>
    </lineage>
</organism>
<dbReference type="SUPFAM" id="SSF54506">
    <property type="entry name" value="Diaminopimelate epimerase-like"/>
    <property type="match status" value="1"/>
</dbReference>
<protein>
    <recommendedName>
        <fullName evidence="5">4-hydroxyproline 2-epimerase</fullName>
        <ecNumber evidence="4">5.1.1.8</ecNumber>
    </recommendedName>
</protein>
<dbReference type="RefSeq" id="WP_004942924.1">
    <property type="nucleotide sequence ID" value="NZ_CP012096.1"/>
</dbReference>
<comment type="catalytic activity">
    <reaction evidence="3">
        <text>trans-4-hydroxy-L-proline = cis-4-hydroxy-D-proline</text>
        <dbReference type="Rhea" id="RHEA:21152"/>
        <dbReference type="ChEBI" id="CHEBI:57690"/>
        <dbReference type="ChEBI" id="CHEBI:58375"/>
        <dbReference type="EC" id="5.1.1.8"/>
    </reaction>
</comment>
<dbReference type="PIRSF" id="PIRSF029792">
    <property type="entry name" value="Pro_racemase"/>
    <property type="match status" value="1"/>
</dbReference>
<dbReference type="Gene3D" id="3.10.310.10">
    <property type="entry name" value="Diaminopimelate Epimerase, Chain A, domain 1"/>
    <property type="match status" value="2"/>
</dbReference>
<accession>A0A318NZ88</accession>
<evidence type="ECO:0000313" key="7">
    <source>
        <dbReference type="Proteomes" id="UP000248196"/>
    </source>
</evidence>
<name>A0A318NZ88_SERPL</name>
<dbReference type="InterPro" id="IPR008794">
    <property type="entry name" value="Pro_racemase_fam"/>
</dbReference>
<dbReference type="EMBL" id="PESE01000002">
    <property type="protein sequence ID" value="PYD39181.1"/>
    <property type="molecule type" value="Genomic_DNA"/>
</dbReference>
<gene>
    <name evidence="6" type="ORF">CT690_09130</name>
</gene>
<dbReference type="Proteomes" id="UP000248196">
    <property type="component" value="Unassembled WGS sequence"/>
</dbReference>
<dbReference type="NCBIfam" id="NF010577">
    <property type="entry name" value="PRK13970.1"/>
    <property type="match status" value="1"/>
</dbReference>
<dbReference type="GO" id="GO:0047580">
    <property type="term" value="F:4-hydroxyproline epimerase activity"/>
    <property type="evidence" value="ECO:0007669"/>
    <property type="project" value="UniProtKB-EC"/>
</dbReference>
<comment type="caution">
    <text evidence="6">The sequence shown here is derived from an EMBL/GenBank/DDBJ whole genome shotgun (WGS) entry which is preliminary data.</text>
</comment>
<evidence type="ECO:0000256" key="2">
    <source>
        <dbReference type="ARBA" id="ARBA00023235"/>
    </source>
</evidence>
<evidence type="ECO:0000313" key="6">
    <source>
        <dbReference type="EMBL" id="PYD39181.1"/>
    </source>
</evidence>
<dbReference type="AlphaFoldDB" id="A0A318NZ88"/>
<reference evidence="6 7" key="1">
    <citation type="submission" date="2017-11" db="EMBL/GenBank/DDBJ databases">
        <title>Genome sequence of the oocydin A producing rhizobacterium Serratia plymuthica 4Rx5.</title>
        <authorList>
            <person name="Matilla M.A."/>
            <person name="Udaondo Z."/>
            <person name="Salmond G.P.C."/>
        </authorList>
    </citation>
    <scope>NUCLEOTIDE SEQUENCE [LARGE SCALE GENOMIC DNA]</scope>
    <source>
        <strain evidence="6 7">4Rx5</strain>
    </source>
</reference>
<proteinExistence type="inferred from homology"/>
<dbReference type="OrthoDB" id="181267at2"/>
<evidence type="ECO:0000256" key="1">
    <source>
        <dbReference type="ARBA" id="ARBA00007529"/>
    </source>
</evidence>
<dbReference type="EC" id="5.1.1.8" evidence="4"/>